<reference evidence="3" key="1">
    <citation type="submission" date="2019-03" db="EMBL/GenBank/DDBJ databases">
        <title>Lake Tanganyika Metagenome-Assembled Genomes (MAGs).</title>
        <authorList>
            <person name="Tran P."/>
        </authorList>
    </citation>
    <scope>NUCLEOTIDE SEQUENCE</scope>
    <source>
        <strain evidence="3">K_DeepCast_65m_m2_066</strain>
    </source>
</reference>
<comment type="similarity">
    <text evidence="1">Belongs to the amidase family.</text>
</comment>
<evidence type="ECO:0000259" key="2">
    <source>
        <dbReference type="Pfam" id="PF01425"/>
    </source>
</evidence>
<dbReference type="PANTHER" id="PTHR11895:SF7">
    <property type="entry name" value="GLUTAMYL-TRNA(GLN) AMIDOTRANSFERASE SUBUNIT A, MITOCHONDRIAL"/>
    <property type="match status" value="1"/>
</dbReference>
<protein>
    <submittedName>
        <fullName evidence="3">Amidase</fullName>
    </submittedName>
</protein>
<dbReference type="Proteomes" id="UP000712673">
    <property type="component" value="Unassembled WGS sequence"/>
</dbReference>
<dbReference type="InterPro" id="IPR020556">
    <property type="entry name" value="Amidase_CS"/>
</dbReference>
<dbReference type="PROSITE" id="PS00571">
    <property type="entry name" value="AMIDASES"/>
    <property type="match status" value="1"/>
</dbReference>
<accession>A0A938B773</accession>
<feature type="domain" description="Amidase" evidence="2">
    <location>
        <begin position="1"/>
        <end position="291"/>
    </location>
</feature>
<organism evidence="3 4">
    <name type="scientific">Tectimicrobiota bacterium</name>
    <dbReference type="NCBI Taxonomy" id="2528274"/>
    <lineage>
        <taxon>Bacteria</taxon>
        <taxon>Pseudomonadati</taxon>
        <taxon>Nitrospinota/Tectimicrobiota group</taxon>
        <taxon>Candidatus Tectimicrobiota</taxon>
    </lineage>
</organism>
<proteinExistence type="inferred from homology"/>
<dbReference type="Pfam" id="PF01425">
    <property type="entry name" value="Amidase"/>
    <property type="match status" value="1"/>
</dbReference>
<dbReference type="EMBL" id="VGLS01001208">
    <property type="protein sequence ID" value="MBM3227130.1"/>
    <property type="molecule type" value="Genomic_DNA"/>
</dbReference>
<dbReference type="GO" id="GO:0003824">
    <property type="term" value="F:catalytic activity"/>
    <property type="evidence" value="ECO:0007669"/>
    <property type="project" value="InterPro"/>
</dbReference>
<dbReference type="InterPro" id="IPR000120">
    <property type="entry name" value="Amidase"/>
</dbReference>
<gene>
    <name evidence="3" type="ORF">FJZ47_25465</name>
</gene>
<dbReference type="AlphaFoldDB" id="A0A938B773"/>
<comment type="caution">
    <text evidence="3">The sequence shown here is derived from an EMBL/GenBank/DDBJ whole genome shotgun (WGS) entry which is preliminary data.</text>
</comment>
<evidence type="ECO:0000313" key="3">
    <source>
        <dbReference type="EMBL" id="MBM3227130.1"/>
    </source>
</evidence>
<evidence type="ECO:0000256" key="1">
    <source>
        <dbReference type="ARBA" id="ARBA00009199"/>
    </source>
</evidence>
<name>A0A938B773_UNCTE</name>
<feature type="non-terminal residue" evidence="3">
    <location>
        <position position="1"/>
    </location>
</feature>
<dbReference type="InterPro" id="IPR023631">
    <property type="entry name" value="Amidase_dom"/>
</dbReference>
<dbReference type="InterPro" id="IPR036928">
    <property type="entry name" value="AS_sf"/>
</dbReference>
<sequence length="393" mass="42095">GGSSSGSGAAVAAGLVPLALGSDTGGSIRGPASLCGVVGLMPTFGLISRAGVLPNSYTFDHCGPLARSVTDCALTLPVIAGFDPLDAGSLQRELPDYQAALRPDLKGLRIGVLRHNWEEDLPASADVRHAMEAALRVLKDLGAELEECRVRSLQHYFDVKVIIAETEIFSIHQPDLRRRPGDFGADFRARALPAALFTANDYVQATREHRRVVAEMEPLYAQYDAFITAGQGEAPRLDAHSSLAFWQRANLFTASNVTSQPALELCNGFGTHGLPLGMQVLGRPFGEATVLRVGYAYEQATGWYQRHPQLVPGTQAPTLTPPSVLAGTADQTDAATRDACAVAAQRAGLNLNDEQFAQLLEGAPYALAMAKRLRRDHGYTNEPANIFSFPATF</sequence>
<evidence type="ECO:0000313" key="4">
    <source>
        <dbReference type="Proteomes" id="UP000712673"/>
    </source>
</evidence>
<dbReference type="PANTHER" id="PTHR11895">
    <property type="entry name" value="TRANSAMIDASE"/>
    <property type="match status" value="1"/>
</dbReference>
<dbReference type="Gene3D" id="3.90.1300.10">
    <property type="entry name" value="Amidase signature (AS) domain"/>
    <property type="match status" value="1"/>
</dbReference>
<dbReference type="SUPFAM" id="SSF75304">
    <property type="entry name" value="Amidase signature (AS) enzymes"/>
    <property type="match status" value="1"/>
</dbReference>